<feature type="repeat" description="TPR" evidence="3">
    <location>
        <begin position="785"/>
        <end position="818"/>
    </location>
</feature>
<dbReference type="EMBL" id="PGFZ01000001">
    <property type="protein sequence ID" value="POZ53943.1"/>
    <property type="molecule type" value="Genomic_DNA"/>
</dbReference>
<evidence type="ECO:0000313" key="5">
    <source>
        <dbReference type="Proteomes" id="UP000237423"/>
    </source>
</evidence>
<comment type="caution">
    <text evidence="4">The sequence shown here is derived from an EMBL/GenBank/DDBJ whole genome shotgun (WGS) entry which is preliminary data.</text>
</comment>
<dbReference type="SUPFAM" id="SSF48452">
    <property type="entry name" value="TPR-like"/>
    <property type="match status" value="3"/>
</dbReference>
<evidence type="ECO:0000256" key="3">
    <source>
        <dbReference type="PROSITE-ProRule" id="PRU00339"/>
    </source>
</evidence>
<dbReference type="Pfam" id="PF13432">
    <property type="entry name" value="TPR_16"/>
    <property type="match status" value="1"/>
</dbReference>
<dbReference type="Proteomes" id="UP000237423">
    <property type="component" value="Unassembled WGS sequence"/>
</dbReference>
<dbReference type="PANTHER" id="PTHR44858">
    <property type="entry name" value="TETRATRICOPEPTIDE REPEAT PROTEIN 6"/>
    <property type="match status" value="1"/>
</dbReference>
<feature type="repeat" description="TPR" evidence="3">
    <location>
        <begin position="453"/>
        <end position="486"/>
    </location>
</feature>
<name>A0A2S5CSZ7_9GAMM</name>
<keyword evidence="1" id="KW-0677">Repeat</keyword>
<dbReference type="SMART" id="SM00028">
    <property type="entry name" value="TPR"/>
    <property type="match status" value="11"/>
</dbReference>
<organism evidence="4 5">
    <name type="scientific">Methylovulum psychrotolerans</name>
    <dbReference type="NCBI Taxonomy" id="1704499"/>
    <lineage>
        <taxon>Bacteria</taxon>
        <taxon>Pseudomonadati</taxon>
        <taxon>Pseudomonadota</taxon>
        <taxon>Gammaproteobacteria</taxon>
        <taxon>Methylococcales</taxon>
        <taxon>Methylococcaceae</taxon>
        <taxon>Methylovulum</taxon>
    </lineage>
</organism>
<dbReference type="Pfam" id="PF00515">
    <property type="entry name" value="TPR_1"/>
    <property type="match status" value="1"/>
</dbReference>
<dbReference type="InterPro" id="IPR011990">
    <property type="entry name" value="TPR-like_helical_dom_sf"/>
</dbReference>
<dbReference type="InterPro" id="IPR019734">
    <property type="entry name" value="TPR_rpt"/>
</dbReference>
<evidence type="ECO:0000256" key="1">
    <source>
        <dbReference type="ARBA" id="ARBA00022737"/>
    </source>
</evidence>
<feature type="repeat" description="TPR" evidence="3">
    <location>
        <begin position="351"/>
        <end position="384"/>
    </location>
</feature>
<dbReference type="InterPro" id="IPR050498">
    <property type="entry name" value="Ycf3"/>
</dbReference>
<evidence type="ECO:0000313" key="4">
    <source>
        <dbReference type="EMBL" id="POZ53943.1"/>
    </source>
</evidence>
<protein>
    <submittedName>
        <fullName evidence="4">TPR repeat-containing protein YrrB</fullName>
    </submittedName>
</protein>
<gene>
    <name evidence="4" type="primary">yrrB</name>
    <name evidence="4" type="ORF">AADEFJLK_00985</name>
</gene>
<dbReference type="PROSITE" id="PS50005">
    <property type="entry name" value="TPR"/>
    <property type="match status" value="4"/>
</dbReference>
<dbReference type="Pfam" id="PF13181">
    <property type="entry name" value="TPR_8"/>
    <property type="match status" value="5"/>
</dbReference>
<dbReference type="AlphaFoldDB" id="A0A2S5CSZ7"/>
<dbReference type="Gene3D" id="1.25.40.10">
    <property type="entry name" value="Tetratricopeptide repeat domain"/>
    <property type="match status" value="6"/>
</dbReference>
<keyword evidence="2 3" id="KW-0802">TPR repeat</keyword>
<dbReference type="PANTHER" id="PTHR44858:SF1">
    <property type="entry name" value="UDP-N-ACETYLGLUCOSAMINE--PEPTIDE N-ACETYLGLUCOSAMINYLTRANSFERASE SPINDLY-RELATED"/>
    <property type="match status" value="1"/>
</dbReference>
<dbReference type="PROSITE" id="PS50293">
    <property type="entry name" value="TPR_REGION"/>
    <property type="match status" value="1"/>
</dbReference>
<dbReference type="NCBIfam" id="NF047558">
    <property type="entry name" value="TPR_END_plus"/>
    <property type="match status" value="1"/>
</dbReference>
<dbReference type="RefSeq" id="WP_103973476.1">
    <property type="nucleotide sequence ID" value="NZ_PGFZ01000001.1"/>
</dbReference>
<evidence type="ECO:0000256" key="2">
    <source>
        <dbReference type="ARBA" id="ARBA00022803"/>
    </source>
</evidence>
<feature type="repeat" description="TPR" evidence="3">
    <location>
        <begin position="641"/>
        <end position="674"/>
    </location>
</feature>
<reference evidence="4 5" key="1">
    <citation type="submission" date="2017-11" db="EMBL/GenBank/DDBJ databases">
        <title>Draft Genome Sequence of Methylobacter psychrotolerans Sph1T, an Obligate Methanotroph from Low-Temperature Environments.</title>
        <authorList>
            <person name="Oshkin I.Y."/>
            <person name="Miroshnikov K."/>
            <person name="Belova S.E."/>
            <person name="Korzhenkov A."/>
            <person name="Toshchakov S.V."/>
            <person name="Dedysh S.N."/>
        </authorList>
    </citation>
    <scope>NUCLEOTIDE SEQUENCE [LARGE SCALE GENOMIC DNA]</scope>
    <source>
        <strain evidence="4 5">Sph1</strain>
    </source>
</reference>
<proteinExistence type="predicted"/>
<accession>A0A2S5CSZ7</accession>
<sequence>MSLEDPLLDEEDYQTFARALQWQEGFGLFFAVCTPIQAERLIARVEKDMPSQAFVSLVLEEPIDNLYAKVEAIVQDQPVDVLFIQGLEKSLVEYIKPGYGGRGNYYKEDSVPRILGHLNLQRERFRESFKNTRFVFLLPLFALRYFILRAPDFFDWRSGVFEFATEENLLKQEIAKILSKDFDNYQELTEAQRHQELLEIQALIAEPNQSEADRIELYHKHISLLGLSDMYEEGIISCDKVLQIKADDSFALETSVVFLQNLGRMEEALGRVDGALANNSEKGSFWLLRCVILLNLKRTVEAVESAEQLTKLRPQAAFSWWLHGFILAVSKDYKGALKSLDDAKKIAPKNASIWQLRGHILEDLERYPEALSSYNKAIALDGNDFNLFFRKSVVLLRLKHYKDVMVNCDQALQLKADDWRILSIRAEAACHLEKYAEAVDDYEKAIQKQANNYNIWHNKGTALVKLKRYEEALVCYDKALALSPENVKSWAARSRVLSELGRCEEAIDSFEKVVEQSDDKAQAWVDFIGYLTNKRYAYIYLTSEKETNFGVNISDYSKNEAVIVASQKAIAINPDLFDIYYALCFAKAAVGEFDFALKAINMAIKLKEKHKKLYLAKAMILVKLKFYEQALEVVDKSNHDTYYWLFKAGCFIQLRRYQEAVECYKSAMRLDKNNVDLYVQSAMAAIQLKDSKTAIVYLNQAIRLKPSCAQAWFLHGWLNATLGKPKKQVLADFAKATQFNPNKGEAALKNSRALFMVNYNDEAMLECRKALQAYDELIQTNATDASAFYNRACCYALLGEANAALTDLSQAISLNPAYAGQAAEHSDFASLTANADFQLLTHSDETNATVAKEKSPVKKQGLLAYQDNGVDLLTNYLPSMDLTLGALQTKTAANPFTLSASQNWR</sequence>